<dbReference type="OrthoDB" id="3019900at2759"/>
<keyword evidence="1" id="KW-0732">Signal</keyword>
<comment type="caution">
    <text evidence="2">The sequence shown here is derived from an EMBL/GenBank/DDBJ whole genome shotgun (WGS) entry which is preliminary data.</text>
</comment>
<proteinExistence type="predicted"/>
<organism evidence="2 3">
    <name type="scientific">Collybiopsis confluens</name>
    <dbReference type="NCBI Taxonomy" id="2823264"/>
    <lineage>
        <taxon>Eukaryota</taxon>
        <taxon>Fungi</taxon>
        <taxon>Dikarya</taxon>
        <taxon>Basidiomycota</taxon>
        <taxon>Agaricomycotina</taxon>
        <taxon>Agaricomycetes</taxon>
        <taxon>Agaricomycetidae</taxon>
        <taxon>Agaricales</taxon>
        <taxon>Marasmiineae</taxon>
        <taxon>Omphalotaceae</taxon>
        <taxon>Collybiopsis</taxon>
    </lineage>
</organism>
<evidence type="ECO:0000313" key="3">
    <source>
        <dbReference type="Proteomes" id="UP000518752"/>
    </source>
</evidence>
<keyword evidence="3" id="KW-1185">Reference proteome</keyword>
<feature type="chain" id="PRO_5034757868" description="Protein kinase domain-containing protein" evidence="1">
    <location>
        <begin position="25"/>
        <end position="332"/>
    </location>
</feature>
<dbReference type="EMBL" id="JAACJN010000277">
    <property type="protein sequence ID" value="KAF5352245.1"/>
    <property type="molecule type" value="Genomic_DNA"/>
</dbReference>
<evidence type="ECO:0000313" key="2">
    <source>
        <dbReference type="EMBL" id="KAF5352245.1"/>
    </source>
</evidence>
<reference evidence="2 3" key="1">
    <citation type="journal article" date="2020" name="ISME J.">
        <title>Uncovering the hidden diversity of litter-decomposition mechanisms in mushroom-forming fungi.</title>
        <authorList>
            <person name="Floudas D."/>
            <person name="Bentzer J."/>
            <person name="Ahren D."/>
            <person name="Johansson T."/>
            <person name="Persson P."/>
            <person name="Tunlid A."/>
        </authorList>
    </citation>
    <scope>NUCLEOTIDE SEQUENCE [LARGE SCALE GENOMIC DNA]</scope>
    <source>
        <strain evidence="2 3">CBS 406.79</strain>
    </source>
</reference>
<sequence>MYFVLAPWFQLIIWHLACSVLVEASPVPVRASLTPGSPNAPAVYEGGEQIPLTFSPPATSSSSLNSSPPLIFNLPTWVTAPYPNSLRDEDRNVFNTTLQGIMLAKKHSSMGNNNAGVYSVASFDSSFARSFPPSIASQNIGPKRLLVKVLKNVDDDMVAEVKALKSVGQFVASGMMKFPAYKSNEVRRMSKGGAIGNTLRRVTPDDIGDRVQDNKLELKPVIVMLKMEGLPLTSLPEYVLEKDPTIKRRMMTDTLKMMCDRVGRLALTHRFVHRDNIIGNVLVISNGTEVVDVNIIDWGGKYLSSIREDVTWEDLMGWCHRRWAVYVWEAEY</sequence>
<dbReference type="Proteomes" id="UP000518752">
    <property type="component" value="Unassembled WGS sequence"/>
</dbReference>
<protein>
    <recommendedName>
        <fullName evidence="4">Protein kinase domain-containing protein</fullName>
    </recommendedName>
</protein>
<evidence type="ECO:0000256" key="1">
    <source>
        <dbReference type="SAM" id="SignalP"/>
    </source>
</evidence>
<evidence type="ECO:0008006" key="4">
    <source>
        <dbReference type="Google" id="ProtNLM"/>
    </source>
</evidence>
<gene>
    <name evidence="2" type="ORF">D9757_012505</name>
</gene>
<dbReference type="AlphaFoldDB" id="A0A8H5D2D7"/>
<accession>A0A8H5D2D7</accession>
<name>A0A8H5D2D7_9AGAR</name>
<feature type="signal peptide" evidence="1">
    <location>
        <begin position="1"/>
        <end position="24"/>
    </location>
</feature>